<accession>A0A229RVE9</accession>
<dbReference type="AlphaFoldDB" id="A0A229RVE9"/>
<dbReference type="InterPro" id="IPR050109">
    <property type="entry name" value="HTH-type_TetR-like_transc_reg"/>
</dbReference>
<keyword evidence="2 4" id="KW-0238">DNA-binding</keyword>
<dbReference type="InterPro" id="IPR049445">
    <property type="entry name" value="TetR_SbtR-like_C"/>
</dbReference>
<proteinExistence type="predicted"/>
<evidence type="ECO:0000313" key="7">
    <source>
        <dbReference type="Proteomes" id="UP000215223"/>
    </source>
</evidence>
<dbReference type="Proteomes" id="UP000215223">
    <property type="component" value="Unassembled WGS sequence"/>
</dbReference>
<organism evidence="6 7">
    <name type="scientific">Amycolatopsis thailandensis</name>
    <dbReference type="NCBI Taxonomy" id="589330"/>
    <lineage>
        <taxon>Bacteria</taxon>
        <taxon>Bacillati</taxon>
        <taxon>Actinomycetota</taxon>
        <taxon>Actinomycetes</taxon>
        <taxon>Pseudonocardiales</taxon>
        <taxon>Pseudonocardiaceae</taxon>
        <taxon>Amycolatopsis</taxon>
    </lineage>
</organism>
<dbReference type="Pfam" id="PF00440">
    <property type="entry name" value="TetR_N"/>
    <property type="match status" value="1"/>
</dbReference>
<dbReference type="GO" id="GO:0003700">
    <property type="term" value="F:DNA-binding transcription factor activity"/>
    <property type="evidence" value="ECO:0007669"/>
    <property type="project" value="TreeGrafter"/>
</dbReference>
<evidence type="ECO:0000313" key="6">
    <source>
        <dbReference type="EMBL" id="OXM50658.1"/>
    </source>
</evidence>
<evidence type="ECO:0000256" key="3">
    <source>
        <dbReference type="ARBA" id="ARBA00023163"/>
    </source>
</evidence>
<dbReference type="EMBL" id="NMQT01000099">
    <property type="protein sequence ID" value="OXM50658.1"/>
    <property type="molecule type" value="Genomic_DNA"/>
</dbReference>
<dbReference type="RefSeq" id="WP_093936813.1">
    <property type="nucleotide sequence ID" value="NZ_NMQT01000099.1"/>
</dbReference>
<evidence type="ECO:0000256" key="2">
    <source>
        <dbReference type="ARBA" id="ARBA00023125"/>
    </source>
</evidence>
<dbReference type="Pfam" id="PF21597">
    <property type="entry name" value="TetR_C_43"/>
    <property type="match status" value="1"/>
</dbReference>
<feature type="DNA-binding region" description="H-T-H motif" evidence="4">
    <location>
        <begin position="32"/>
        <end position="51"/>
    </location>
</feature>
<comment type="caution">
    <text evidence="6">The sequence shown here is derived from an EMBL/GenBank/DDBJ whole genome shotgun (WGS) entry which is preliminary data.</text>
</comment>
<dbReference type="PANTHER" id="PTHR30055:SF234">
    <property type="entry name" value="HTH-TYPE TRANSCRIPTIONAL REGULATOR BETI"/>
    <property type="match status" value="1"/>
</dbReference>
<dbReference type="InterPro" id="IPR009057">
    <property type="entry name" value="Homeodomain-like_sf"/>
</dbReference>
<dbReference type="OrthoDB" id="9795011at2"/>
<name>A0A229RVE9_9PSEU</name>
<reference evidence="6 7" key="1">
    <citation type="submission" date="2017-07" db="EMBL/GenBank/DDBJ databases">
        <title>Amycolatopsis thailandensis Genome sequencing and assembly.</title>
        <authorList>
            <person name="Kaur N."/>
            <person name="Mayilraj S."/>
        </authorList>
    </citation>
    <scope>NUCLEOTIDE SEQUENCE [LARGE SCALE GENOMIC DNA]</scope>
    <source>
        <strain evidence="6 7">JCM 16380</strain>
    </source>
</reference>
<dbReference type="SUPFAM" id="SSF48498">
    <property type="entry name" value="Tetracyclin repressor-like, C-terminal domain"/>
    <property type="match status" value="1"/>
</dbReference>
<feature type="domain" description="HTH tetR-type" evidence="5">
    <location>
        <begin position="10"/>
        <end position="69"/>
    </location>
</feature>
<protein>
    <submittedName>
        <fullName evidence="6">TetR family transcriptional regulator</fullName>
    </submittedName>
</protein>
<evidence type="ECO:0000256" key="4">
    <source>
        <dbReference type="PROSITE-ProRule" id="PRU00335"/>
    </source>
</evidence>
<dbReference type="GO" id="GO:0000976">
    <property type="term" value="F:transcription cis-regulatory region binding"/>
    <property type="evidence" value="ECO:0007669"/>
    <property type="project" value="TreeGrafter"/>
</dbReference>
<dbReference type="InterPro" id="IPR001647">
    <property type="entry name" value="HTH_TetR"/>
</dbReference>
<gene>
    <name evidence="6" type="ORF">CFP71_27350</name>
</gene>
<dbReference type="SUPFAM" id="SSF46689">
    <property type="entry name" value="Homeodomain-like"/>
    <property type="match status" value="1"/>
</dbReference>
<dbReference type="PANTHER" id="PTHR30055">
    <property type="entry name" value="HTH-TYPE TRANSCRIPTIONAL REGULATOR RUTR"/>
    <property type="match status" value="1"/>
</dbReference>
<dbReference type="Gene3D" id="1.10.357.10">
    <property type="entry name" value="Tetracycline Repressor, domain 2"/>
    <property type="match status" value="1"/>
</dbReference>
<dbReference type="InterPro" id="IPR036271">
    <property type="entry name" value="Tet_transcr_reg_TetR-rel_C_sf"/>
</dbReference>
<keyword evidence="7" id="KW-1185">Reference proteome</keyword>
<keyword evidence="3" id="KW-0804">Transcription</keyword>
<evidence type="ECO:0000259" key="5">
    <source>
        <dbReference type="PROSITE" id="PS50977"/>
    </source>
</evidence>
<sequence length="189" mass="20130">MSDGRRADARRNYAHILAVAEEEVATHGSGASLEQIARTANVGSATVRRHFPTRRALLEAVSAKRIAALCARAVELTGEDDSRKALLTWLDEVVSYSVSARGLAAALAYDGPTHENSCSAAIEEAGDPLLRRAARDGVVAPETTVADLITLIVGIVLATEHYPDPAARADRLFRLAVAGLSPRDDHRSP</sequence>
<evidence type="ECO:0000256" key="1">
    <source>
        <dbReference type="ARBA" id="ARBA00023015"/>
    </source>
</evidence>
<keyword evidence="1" id="KW-0805">Transcription regulation</keyword>
<dbReference type="PROSITE" id="PS50977">
    <property type="entry name" value="HTH_TETR_2"/>
    <property type="match status" value="1"/>
</dbReference>